<reference evidence="1 2" key="1">
    <citation type="submission" date="2016-10" db="EMBL/GenBank/DDBJ databases">
        <authorList>
            <person name="de Groot N.N."/>
        </authorList>
    </citation>
    <scope>NUCLEOTIDE SEQUENCE [LARGE SCALE GENOMIC DNA]</scope>
    <source>
        <strain evidence="1 2">AB35.6</strain>
    </source>
</reference>
<keyword evidence="1" id="KW-0413">Isomerase</keyword>
<dbReference type="InterPro" id="IPR032710">
    <property type="entry name" value="NTF2-like_dom_sf"/>
</dbReference>
<proteinExistence type="predicted"/>
<dbReference type="GO" id="GO:0016853">
    <property type="term" value="F:isomerase activity"/>
    <property type="evidence" value="ECO:0007669"/>
    <property type="project" value="UniProtKB-KW"/>
</dbReference>
<name>A0A1H4W3B9_9BACT</name>
<dbReference type="AlphaFoldDB" id="A0A1H4W3B9"/>
<evidence type="ECO:0000313" key="1">
    <source>
        <dbReference type="EMBL" id="SEC87836.1"/>
    </source>
</evidence>
<gene>
    <name evidence="1" type="ORF">SAMN05443244_4024</name>
</gene>
<sequence length="134" mass="15101">MVQAESQNAVCFRLLKAISEVDEETIRALCENDVQLQVPGARDVDLTAERSGVGAFISWASDVQRLCGKTTFNIHRYFENGCELMASGAIHIQRHPRTFRSPCSILIRFEGGKIGFFQLLLDTYALEKFRGQMD</sequence>
<dbReference type="SUPFAM" id="SSF54427">
    <property type="entry name" value="NTF2-like"/>
    <property type="match status" value="1"/>
</dbReference>
<dbReference type="RefSeq" id="WP_074656200.1">
    <property type="nucleotide sequence ID" value="NZ_FNSD01000002.1"/>
</dbReference>
<organism evidence="1 2">
    <name type="scientific">Terriglobus roseus</name>
    <dbReference type="NCBI Taxonomy" id="392734"/>
    <lineage>
        <taxon>Bacteria</taxon>
        <taxon>Pseudomonadati</taxon>
        <taxon>Acidobacteriota</taxon>
        <taxon>Terriglobia</taxon>
        <taxon>Terriglobales</taxon>
        <taxon>Acidobacteriaceae</taxon>
        <taxon>Terriglobus</taxon>
    </lineage>
</organism>
<dbReference type="OrthoDB" id="9840404at2"/>
<dbReference type="Proteomes" id="UP000182409">
    <property type="component" value="Unassembled WGS sequence"/>
</dbReference>
<accession>A0A1H4W3B9</accession>
<evidence type="ECO:0000313" key="2">
    <source>
        <dbReference type="Proteomes" id="UP000182409"/>
    </source>
</evidence>
<protein>
    <submittedName>
        <fullName evidence="1">Ketosteroid isomerase-related protein</fullName>
    </submittedName>
</protein>
<dbReference type="EMBL" id="FNSD01000002">
    <property type="protein sequence ID" value="SEC87836.1"/>
    <property type="molecule type" value="Genomic_DNA"/>
</dbReference>
<dbReference type="Gene3D" id="3.10.450.50">
    <property type="match status" value="1"/>
</dbReference>